<dbReference type="Gene3D" id="1.25.40.10">
    <property type="entry name" value="Tetratricopeptide repeat domain"/>
    <property type="match status" value="1"/>
</dbReference>
<organism evidence="2 3">
    <name type="scientific">Dictyostelium purpureum</name>
    <name type="common">Slime mold</name>
    <dbReference type="NCBI Taxonomy" id="5786"/>
    <lineage>
        <taxon>Eukaryota</taxon>
        <taxon>Amoebozoa</taxon>
        <taxon>Evosea</taxon>
        <taxon>Eumycetozoa</taxon>
        <taxon>Dictyostelia</taxon>
        <taxon>Dictyosteliales</taxon>
        <taxon>Dictyosteliaceae</taxon>
        <taxon>Dictyostelium</taxon>
    </lineage>
</organism>
<dbReference type="PANTHER" id="PTHR46128:SF211">
    <property type="entry name" value="PENTACOTRIPEPTIDE-REPEAT REGION OF PRORP DOMAIN-CONTAINING PROTEIN"/>
    <property type="match status" value="1"/>
</dbReference>
<evidence type="ECO:0000313" key="3">
    <source>
        <dbReference type="Proteomes" id="UP000001064"/>
    </source>
</evidence>
<dbReference type="GeneID" id="10499677"/>
<evidence type="ECO:0008006" key="4">
    <source>
        <dbReference type="Google" id="ProtNLM"/>
    </source>
</evidence>
<dbReference type="STRING" id="5786.F0ZEX2"/>
<protein>
    <recommendedName>
        <fullName evidence="4">Pentacotripeptide-repeat region of PRORP domain-containing protein</fullName>
    </recommendedName>
</protein>
<name>F0ZEX2_DICPU</name>
<dbReference type="EMBL" id="GL870998">
    <property type="protein sequence ID" value="EGC37502.1"/>
    <property type="molecule type" value="Genomic_DNA"/>
</dbReference>
<dbReference type="PANTHER" id="PTHR46128">
    <property type="entry name" value="MITOCHONDRIAL GROUP I INTRON SPLICING FACTOR CCM1"/>
    <property type="match status" value="1"/>
</dbReference>
<dbReference type="OrthoDB" id="185373at2759"/>
<dbReference type="FunCoup" id="F0ZEX2">
    <property type="interactions" value="617"/>
</dbReference>
<accession>F0ZEX2</accession>
<dbReference type="GO" id="GO:0003729">
    <property type="term" value="F:mRNA binding"/>
    <property type="evidence" value="ECO:0000318"/>
    <property type="project" value="GO_Central"/>
</dbReference>
<dbReference type="InParanoid" id="F0ZEX2"/>
<dbReference type="Proteomes" id="UP000001064">
    <property type="component" value="Unassembled WGS sequence"/>
</dbReference>
<dbReference type="OMA" id="ITHELAN"/>
<reference evidence="3" key="1">
    <citation type="journal article" date="2011" name="Genome Biol.">
        <title>Comparative genomics of the social amoebae Dictyostelium discoideum and Dictyostelium purpureum.</title>
        <authorList>
            <consortium name="US DOE Joint Genome Institute (JGI-PGF)"/>
            <person name="Sucgang R."/>
            <person name="Kuo A."/>
            <person name="Tian X."/>
            <person name="Salerno W."/>
            <person name="Parikh A."/>
            <person name="Feasley C.L."/>
            <person name="Dalin E."/>
            <person name="Tu H."/>
            <person name="Huang E."/>
            <person name="Barry K."/>
            <person name="Lindquist E."/>
            <person name="Shapiro H."/>
            <person name="Bruce D."/>
            <person name="Schmutz J."/>
            <person name="Salamov A."/>
            <person name="Fey P."/>
            <person name="Gaudet P."/>
            <person name="Anjard C."/>
            <person name="Babu M.M."/>
            <person name="Basu S."/>
            <person name="Bushmanova Y."/>
            <person name="van der Wel H."/>
            <person name="Katoh-Kurasawa M."/>
            <person name="Dinh C."/>
            <person name="Coutinho P.M."/>
            <person name="Saito T."/>
            <person name="Elias M."/>
            <person name="Schaap P."/>
            <person name="Kay R.R."/>
            <person name="Henrissat B."/>
            <person name="Eichinger L."/>
            <person name="Rivero F."/>
            <person name="Putnam N.H."/>
            <person name="West C.M."/>
            <person name="Loomis W.F."/>
            <person name="Chisholm R.L."/>
            <person name="Shaulsky G."/>
            <person name="Strassmann J.E."/>
            <person name="Queller D.C."/>
            <person name="Kuspa A."/>
            <person name="Grigoriev I.V."/>
        </authorList>
    </citation>
    <scope>NUCLEOTIDE SEQUENCE [LARGE SCALE GENOMIC DNA]</scope>
    <source>
        <strain evidence="3">QSDP1</strain>
    </source>
</reference>
<keyword evidence="3" id="KW-1185">Reference proteome</keyword>
<gene>
    <name evidence="2" type="ORF">DICPUDRAFT_149889</name>
</gene>
<dbReference type="InterPro" id="IPR011990">
    <property type="entry name" value="TPR-like_helical_dom_sf"/>
</dbReference>
<sequence>MMNNLLKIKPDLIRCSIKNNRQLINNIIVLNQSSSLSLSTSSTFLLQTNKTKNEIGLRNYNTREQQPYQQKTFSKYPTAELFKSYSRTLVDPLTGDIDFLKRLRMPTFLQALQYINQNDIPQNIFIFNISLYYYSENAMMDEARKLTDLLLSLGSQLPEKAYLAIINTFSSDHAMLKKVDELIKTDSVSDDKTRLLNELFILYIESHRDLESALSLLDILEGDQLQVYFNTMISLLQFFTNNNMQDHAVSLLKNIGLKYPTWFGSKKFCERVAPMILSLGPHLPEILEHAEANDYTSVNLFNTLINTFSINKNTKAVVELYNKMIKKFAPNPTTIKSLIFLAVKEENVEQCLYWFGILKGLGFFLNSKLFVYFIRFFIQKKQYDVVEELVADYKVNRSLWTPMSTGYIIYYYNYVKDNPELRKDIDPVFLSLFEETEDYRAQSTDQIIQLCLLDDRYEAAEDWFKNKSLKYGVAPSMNSYLNFISYHRIRNEYQQADYWIKKMKNEIDQDIINSNDQIFDYFHKFYQPKNDKSVKSSYKERSLKRLEIIEKIQTDSNTAIQMVFSLLEKRDSTINEEFFITVVRKLANMNRIDDVKRIYESSLVFGYIPTFQYTYAFLNSFYRKSSFSKYIDYINNPPVGAFKKDFEKSHICILAGFSLRKCLKLLENEKRYTQYTDSKEFLNGLLSNLINMNQYSKVNILMQSMLDKSERIRGSHNIIFDDSVLEFYLIKFIHNQHHIQFINKLLNYFQINSIQFNIPLIKAAMASNLLIEGKIQESYKLYKQVISDYGNITIYELGIRIYSKIYPIPPAENIQKWDDLRNKFNIDYGVNIKSMYYQYFKSLIEIGRSDVVRREIALKTFDFSNLNFETINLIFKVYEGSPEKILKLATLLHNKKYSIKDKHILKQIEDSHVIYPKVNPKEIKEILEKVKTFNYIEEFKFNDTEVQQLEQIINLKQNHIIYNENYLENGFNDNYNNDYFNNFGNSGNSGNISKTDILMV</sequence>
<comment type="similarity">
    <text evidence="1">Belongs to the PPR family. P subfamily.</text>
</comment>
<dbReference type="AlphaFoldDB" id="F0ZEX2"/>
<dbReference type="eggNOG" id="ENOG502REKI">
    <property type="taxonomic scope" value="Eukaryota"/>
</dbReference>
<dbReference type="VEuPathDB" id="AmoebaDB:DICPUDRAFT_149889"/>
<dbReference type="KEGG" id="dpp:DICPUDRAFT_149889"/>
<dbReference type="RefSeq" id="XP_003285976.1">
    <property type="nucleotide sequence ID" value="XM_003285928.1"/>
</dbReference>
<evidence type="ECO:0000256" key="1">
    <source>
        <dbReference type="ARBA" id="ARBA00007626"/>
    </source>
</evidence>
<dbReference type="InterPro" id="IPR050872">
    <property type="entry name" value="PPR_P_subfamily"/>
</dbReference>
<proteinExistence type="inferred from homology"/>
<evidence type="ECO:0000313" key="2">
    <source>
        <dbReference type="EMBL" id="EGC37502.1"/>
    </source>
</evidence>